<evidence type="ECO:0000256" key="1">
    <source>
        <dbReference type="ARBA" id="ARBA00022729"/>
    </source>
</evidence>
<comment type="similarity">
    <text evidence="3">Belongs to the TO family.</text>
</comment>
<dbReference type="SMART" id="SM00700">
    <property type="entry name" value="JHBP"/>
    <property type="match status" value="1"/>
</dbReference>
<dbReference type="GO" id="GO:0007623">
    <property type="term" value="P:circadian rhythm"/>
    <property type="evidence" value="ECO:0007669"/>
    <property type="project" value="UniProtKB-ARBA"/>
</dbReference>
<evidence type="ECO:0000313" key="5">
    <source>
        <dbReference type="EMBL" id="CAG6515299.1"/>
    </source>
</evidence>
<proteinExistence type="inferred from homology"/>
<dbReference type="InterPro" id="IPR010562">
    <property type="entry name" value="Haemolymph_juvenile_hormone-bd"/>
</dbReference>
<dbReference type="EMBL" id="HBUE01171481">
    <property type="protein sequence ID" value="CAG6515299.1"/>
    <property type="molecule type" value="Transcribed_RNA"/>
</dbReference>
<name>A0A8D8DQU1_CULPI</name>
<dbReference type="PANTHER" id="PTHR11008">
    <property type="entry name" value="PROTEIN TAKEOUT-LIKE PROTEIN"/>
    <property type="match status" value="1"/>
</dbReference>
<dbReference type="InterPro" id="IPR038606">
    <property type="entry name" value="To_sf"/>
</dbReference>
<dbReference type="PANTHER" id="PTHR11008:SF18">
    <property type="entry name" value="BCDNA.GH05536-RELATED"/>
    <property type="match status" value="1"/>
</dbReference>
<feature type="signal peptide" evidence="4">
    <location>
        <begin position="1"/>
        <end position="17"/>
    </location>
</feature>
<dbReference type="GO" id="GO:0005615">
    <property type="term" value="C:extracellular space"/>
    <property type="evidence" value="ECO:0007669"/>
    <property type="project" value="TreeGrafter"/>
</dbReference>
<dbReference type="EMBL" id="HBUE01276933">
    <property type="protein sequence ID" value="CAG6566798.1"/>
    <property type="molecule type" value="Transcribed_RNA"/>
</dbReference>
<evidence type="ECO:0000256" key="4">
    <source>
        <dbReference type="SAM" id="SignalP"/>
    </source>
</evidence>
<organism evidence="5">
    <name type="scientific">Culex pipiens</name>
    <name type="common">House mosquito</name>
    <dbReference type="NCBI Taxonomy" id="7175"/>
    <lineage>
        <taxon>Eukaryota</taxon>
        <taxon>Metazoa</taxon>
        <taxon>Ecdysozoa</taxon>
        <taxon>Arthropoda</taxon>
        <taxon>Hexapoda</taxon>
        <taxon>Insecta</taxon>
        <taxon>Pterygota</taxon>
        <taxon>Neoptera</taxon>
        <taxon>Endopterygota</taxon>
        <taxon>Diptera</taxon>
        <taxon>Nematocera</taxon>
        <taxon>Culicoidea</taxon>
        <taxon>Culicidae</taxon>
        <taxon>Culicinae</taxon>
        <taxon>Culicini</taxon>
        <taxon>Culex</taxon>
        <taxon>Culex</taxon>
    </lineage>
</organism>
<evidence type="ECO:0000256" key="3">
    <source>
        <dbReference type="ARBA" id="ARBA00060902"/>
    </source>
</evidence>
<keyword evidence="1 4" id="KW-0732">Signal</keyword>
<sequence length="257" mass="29310">MKVVILLLGALCAFVAGQTDFVDDPEAELPSYMSICRRDDPALGECIKDSIQRLLPELHAGIPSIGFPPLEPYSQESSYFEYKNQQIHGSVHIKNGKTFGMTRAQIRDVRATADDDTFQLEVDVRFPKLISEGKFKGEGRFNAIKIVSKGFFNITFTDVTTTWQMSGKTVERNGEKYMLVDKFDMTPEVGDMKVYATGLFPDPGLNQVALDFVNQYWPALYKEMLPETRRSWEPLMLDVVNKMFNRVPYRRLLPKSE</sequence>
<accession>A0A8D8DQU1</accession>
<keyword evidence="2" id="KW-0090">Biological rhythms</keyword>
<feature type="chain" id="PRO_5036428009" evidence="4">
    <location>
        <begin position="18"/>
        <end position="257"/>
    </location>
</feature>
<dbReference type="Gene3D" id="3.15.10.30">
    <property type="entry name" value="Haemolymph juvenile hormone binding protein"/>
    <property type="match status" value="1"/>
</dbReference>
<dbReference type="FunFam" id="3.15.10.30:FF:000001">
    <property type="entry name" value="Takeout-like protein 1"/>
    <property type="match status" value="1"/>
</dbReference>
<dbReference type="Pfam" id="PF06585">
    <property type="entry name" value="JHBP"/>
    <property type="match status" value="1"/>
</dbReference>
<dbReference type="AlphaFoldDB" id="A0A8D8DQU1"/>
<reference evidence="5" key="1">
    <citation type="submission" date="2021-05" db="EMBL/GenBank/DDBJ databases">
        <authorList>
            <person name="Alioto T."/>
            <person name="Alioto T."/>
            <person name="Gomez Garrido J."/>
        </authorList>
    </citation>
    <scope>NUCLEOTIDE SEQUENCE</scope>
</reference>
<evidence type="ECO:0000256" key="2">
    <source>
        <dbReference type="ARBA" id="ARBA00023108"/>
    </source>
</evidence>
<protein>
    <submittedName>
        <fullName evidence="5">Protein takeout</fullName>
    </submittedName>
</protein>